<evidence type="ECO:0000313" key="2">
    <source>
        <dbReference type="EMBL" id="JAE07330.1"/>
    </source>
</evidence>
<dbReference type="EMBL" id="GBRH01190566">
    <property type="protein sequence ID" value="JAE07330.1"/>
    <property type="molecule type" value="Transcribed_RNA"/>
</dbReference>
<reference evidence="2" key="1">
    <citation type="submission" date="2014-09" db="EMBL/GenBank/DDBJ databases">
        <authorList>
            <person name="Magalhaes I.L.F."/>
            <person name="Oliveira U."/>
            <person name="Santos F.R."/>
            <person name="Vidigal T.H.D.A."/>
            <person name="Brescovit A.D."/>
            <person name="Santos A.J."/>
        </authorList>
    </citation>
    <scope>NUCLEOTIDE SEQUENCE</scope>
    <source>
        <tissue evidence="2">Shoot tissue taken approximately 20 cm above the soil surface</tissue>
    </source>
</reference>
<dbReference type="AlphaFoldDB" id="A0A0A9F2R4"/>
<protein>
    <submittedName>
        <fullName evidence="2">Uncharacterized protein</fullName>
    </submittedName>
</protein>
<proteinExistence type="predicted"/>
<evidence type="ECO:0000256" key="1">
    <source>
        <dbReference type="SAM" id="MobiDB-lite"/>
    </source>
</evidence>
<name>A0A0A9F2R4_ARUDO</name>
<sequence length="55" mass="6113">MWIWMGTRQRQRAKSGSCQRRQGGQGRSPAEQLWSGAGFLGGLPTLGAQTPQRRQ</sequence>
<feature type="region of interest" description="Disordered" evidence="1">
    <location>
        <begin position="1"/>
        <end position="55"/>
    </location>
</feature>
<accession>A0A0A9F2R4</accession>
<reference evidence="2" key="2">
    <citation type="journal article" date="2015" name="Data Brief">
        <title>Shoot transcriptome of the giant reed, Arundo donax.</title>
        <authorList>
            <person name="Barrero R.A."/>
            <person name="Guerrero F.D."/>
            <person name="Moolhuijzen P."/>
            <person name="Goolsby J.A."/>
            <person name="Tidwell J."/>
            <person name="Bellgard S.E."/>
            <person name="Bellgard M.I."/>
        </authorList>
    </citation>
    <scope>NUCLEOTIDE SEQUENCE</scope>
    <source>
        <tissue evidence="2">Shoot tissue taken approximately 20 cm above the soil surface</tissue>
    </source>
</reference>
<organism evidence="2">
    <name type="scientific">Arundo donax</name>
    <name type="common">Giant reed</name>
    <name type="synonym">Donax arundinaceus</name>
    <dbReference type="NCBI Taxonomy" id="35708"/>
    <lineage>
        <taxon>Eukaryota</taxon>
        <taxon>Viridiplantae</taxon>
        <taxon>Streptophyta</taxon>
        <taxon>Embryophyta</taxon>
        <taxon>Tracheophyta</taxon>
        <taxon>Spermatophyta</taxon>
        <taxon>Magnoliopsida</taxon>
        <taxon>Liliopsida</taxon>
        <taxon>Poales</taxon>
        <taxon>Poaceae</taxon>
        <taxon>PACMAD clade</taxon>
        <taxon>Arundinoideae</taxon>
        <taxon>Arundineae</taxon>
        <taxon>Arundo</taxon>
    </lineage>
</organism>